<dbReference type="Gene3D" id="3.30.160.60">
    <property type="entry name" value="Classic Zinc Finger"/>
    <property type="match status" value="1"/>
</dbReference>
<dbReference type="AlphaFoldDB" id="A0A9P6JGQ0"/>
<proteinExistence type="predicted"/>
<feature type="domain" description="C2H2-type" evidence="2">
    <location>
        <begin position="48"/>
        <end position="68"/>
    </location>
</feature>
<protein>
    <recommendedName>
        <fullName evidence="2">C2H2-type domain-containing protein</fullName>
    </recommendedName>
</protein>
<organism evidence="3 4">
    <name type="scientific">Mortierella alpina</name>
    <name type="common">Oleaginous fungus</name>
    <name type="synonym">Mortierella renispora</name>
    <dbReference type="NCBI Taxonomy" id="64518"/>
    <lineage>
        <taxon>Eukaryota</taxon>
        <taxon>Fungi</taxon>
        <taxon>Fungi incertae sedis</taxon>
        <taxon>Mucoromycota</taxon>
        <taxon>Mortierellomycotina</taxon>
        <taxon>Mortierellomycetes</taxon>
        <taxon>Mortierellales</taxon>
        <taxon>Mortierellaceae</taxon>
        <taxon>Mortierella</taxon>
    </lineage>
</organism>
<feature type="region of interest" description="Disordered" evidence="1">
    <location>
        <begin position="95"/>
        <end position="116"/>
    </location>
</feature>
<dbReference type="InterPro" id="IPR036236">
    <property type="entry name" value="Znf_C2H2_sf"/>
</dbReference>
<sequence length="171" mass="19458">MHRLTHAGTKPYLCKYDDGAGDPCPSAFTRKHDLQRHVDSVHLMATKFKCSHCGVECKRQDGFRRHQLSNPQCRMANNVAQVLRRRDETTAEAELREEAEGMYELESSEEDESNSEEDVFASSCTFRTARIRPLLKLSVYAMRTYKVLARTLVGRGQLYLLAHASCGDMIT</sequence>
<dbReference type="EMBL" id="JAAAHY010000065">
    <property type="protein sequence ID" value="KAF9967663.1"/>
    <property type="molecule type" value="Genomic_DNA"/>
</dbReference>
<dbReference type="Pfam" id="PF00096">
    <property type="entry name" value="zf-C2H2"/>
    <property type="match status" value="1"/>
</dbReference>
<feature type="compositionally biased region" description="Acidic residues" evidence="1">
    <location>
        <begin position="100"/>
        <end position="116"/>
    </location>
</feature>
<comment type="caution">
    <text evidence="3">The sequence shown here is derived from an EMBL/GenBank/DDBJ whole genome shotgun (WGS) entry which is preliminary data.</text>
</comment>
<dbReference type="Proteomes" id="UP000738359">
    <property type="component" value="Unassembled WGS sequence"/>
</dbReference>
<dbReference type="InterPro" id="IPR013087">
    <property type="entry name" value="Znf_C2H2_type"/>
</dbReference>
<evidence type="ECO:0000313" key="3">
    <source>
        <dbReference type="EMBL" id="KAF9967663.1"/>
    </source>
</evidence>
<accession>A0A9P6JGQ0</accession>
<gene>
    <name evidence="3" type="ORF">BGZ70_008715</name>
</gene>
<evidence type="ECO:0000313" key="4">
    <source>
        <dbReference type="Proteomes" id="UP000738359"/>
    </source>
</evidence>
<reference evidence="3" key="1">
    <citation type="journal article" date="2020" name="Fungal Divers.">
        <title>Resolving the Mortierellaceae phylogeny through synthesis of multi-gene phylogenetics and phylogenomics.</title>
        <authorList>
            <person name="Vandepol N."/>
            <person name="Liber J."/>
            <person name="Desiro A."/>
            <person name="Na H."/>
            <person name="Kennedy M."/>
            <person name="Barry K."/>
            <person name="Grigoriev I.V."/>
            <person name="Miller A.N."/>
            <person name="O'Donnell K."/>
            <person name="Stajich J.E."/>
            <person name="Bonito G."/>
        </authorList>
    </citation>
    <scope>NUCLEOTIDE SEQUENCE</scope>
    <source>
        <strain evidence="3">CK1249</strain>
    </source>
</reference>
<keyword evidence="4" id="KW-1185">Reference proteome</keyword>
<dbReference type="OrthoDB" id="8117402at2759"/>
<dbReference type="SUPFAM" id="SSF57667">
    <property type="entry name" value="beta-beta-alpha zinc fingers"/>
    <property type="match status" value="1"/>
</dbReference>
<evidence type="ECO:0000256" key="1">
    <source>
        <dbReference type="SAM" id="MobiDB-lite"/>
    </source>
</evidence>
<name>A0A9P6JGQ0_MORAP</name>
<evidence type="ECO:0000259" key="2">
    <source>
        <dbReference type="Pfam" id="PF00096"/>
    </source>
</evidence>